<dbReference type="EC" id="2.7.7.65" evidence="1"/>
<gene>
    <name evidence="4" type="ORF">G7087_10620</name>
</gene>
<dbReference type="CDD" id="cd01949">
    <property type="entry name" value="GGDEF"/>
    <property type="match status" value="1"/>
</dbReference>
<dbReference type="InterPro" id="IPR043128">
    <property type="entry name" value="Rev_trsase/Diguanyl_cyclase"/>
</dbReference>
<dbReference type="Gene3D" id="3.30.70.270">
    <property type="match status" value="1"/>
</dbReference>
<dbReference type="PANTHER" id="PTHR45138">
    <property type="entry name" value="REGULATORY COMPONENTS OF SENSORY TRANSDUCTION SYSTEM"/>
    <property type="match status" value="1"/>
</dbReference>
<dbReference type="EMBL" id="JAAOCD010000004">
    <property type="protein sequence ID" value="NHK98828.1"/>
    <property type="molecule type" value="Genomic_DNA"/>
</dbReference>
<dbReference type="SMART" id="SM00267">
    <property type="entry name" value="GGDEF"/>
    <property type="match status" value="1"/>
</dbReference>
<dbReference type="InterPro" id="IPR011990">
    <property type="entry name" value="TPR-like_helical_dom_sf"/>
</dbReference>
<dbReference type="PROSITE" id="PS50887">
    <property type="entry name" value="GGDEF"/>
    <property type="match status" value="1"/>
</dbReference>
<organism evidence="4 5">
    <name type="scientific">Rubrivivax benzoatilyticus</name>
    <dbReference type="NCBI Taxonomy" id="316997"/>
    <lineage>
        <taxon>Bacteria</taxon>
        <taxon>Pseudomonadati</taxon>
        <taxon>Pseudomonadota</taxon>
        <taxon>Betaproteobacteria</taxon>
        <taxon>Burkholderiales</taxon>
        <taxon>Sphaerotilaceae</taxon>
        <taxon>Rubrivivax</taxon>
    </lineage>
</organism>
<dbReference type="InterPro" id="IPR050469">
    <property type="entry name" value="Diguanylate_Cyclase"/>
</dbReference>
<dbReference type="InterPro" id="IPR029787">
    <property type="entry name" value="Nucleotide_cyclase"/>
</dbReference>
<accession>A0ABX0HUY9</accession>
<evidence type="ECO:0000313" key="4">
    <source>
        <dbReference type="EMBL" id="NHK98828.1"/>
    </source>
</evidence>
<dbReference type="Gene3D" id="1.25.40.10">
    <property type="entry name" value="Tetratricopeptide repeat domain"/>
    <property type="match status" value="1"/>
</dbReference>
<dbReference type="InterPro" id="IPR000160">
    <property type="entry name" value="GGDEF_dom"/>
</dbReference>
<protein>
    <recommendedName>
        <fullName evidence="1">diguanylate cyclase</fullName>
        <ecNumber evidence="1">2.7.7.65</ecNumber>
    </recommendedName>
</protein>
<proteinExistence type="predicted"/>
<feature type="domain" description="GGDEF" evidence="3">
    <location>
        <begin position="405"/>
        <end position="536"/>
    </location>
</feature>
<dbReference type="Pfam" id="PF00990">
    <property type="entry name" value="GGDEF"/>
    <property type="match status" value="1"/>
</dbReference>
<dbReference type="PANTHER" id="PTHR45138:SF9">
    <property type="entry name" value="DIGUANYLATE CYCLASE DGCM-RELATED"/>
    <property type="match status" value="1"/>
</dbReference>
<evidence type="ECO:0000256" key="2">
    <source>
        <dbReference type="ARBA" id="ARBA00034247"/>
    </source>
</evidence>
<evidence type="ECO:0000259" key="3">
    <source>
        <dbReference type="PROSITE" id="PS50887"/>
    </source>
</evidence>
<keyword evidence="5" id="KW-1185">Reference proteome</keyword>
<dbReference type="Proteomes" id="UP000802098">
    <property type="component" value="Unassembled WGS sequence"/>
</dbReference>
<evidence type="ECO:0000256" key="1">
    <source>
        <dbReference type="ARBA" id="ARBA00012528"/>
    </source>
</evidence>
<name>A0ABX0HUY9_9BURK</name>
<sequence length="540" mass="59326">MNDDDGPQGLDARLAEVARLREAGDLAAARDAARAVFAAAAAAGADDIALEAGLACYALDLRLGDHVGMLDDGALLRPRLAASDRRRELGDLLRRMVLSACELARFDLALTLAHDSCEAARDQADDRELALSLAALGACFERMGDAWQGERLMSEALEVALRVDEPYVRMVVLNNLCAVCIGRFYRMRGVDDADAQAAVERAVVHARAAQALLPQLPDPLFGVFVDGNLGEALLHAGRLDEAEPLLHDALARSRAQGFHAQTWRITCSIAEAEIKHGLLHEALARLDAIGPAAIAARQHATLIRLHQTIYRAARELGDTYRALRALEAHERLERERATRQLRAQSELFVTRAETDRVRQEALAAREHAQRFRDEARRDALTGLANRRDLQEQLPARLVAAAAQQRPVSLAVIDLDHFKRINDRHGHALGDRVLVSIARLLREGLRHSDVLARVGGEEFVVVLFDTAPDLALEVLERLRHRVEGHAWSAYAEGLAVTLSIGVAHAPGYELVPLFERADRALYRAKAEGRNKLVLAEPGELR</sequence>
<evidence type="ECO:0000313" key="5">
    <source>
        <dbReference type="Proteomes" id="UP000802098"/>
    </source>
</evidence>
<comment type="caution">
    <text evidence="4">The sequence shown here is derived from an EMBL/GenBank/DDBJ whole genome shotgun (WGS) entry which is preliminary data.</text>
</comment>
<dbReference type="RefSeq" id="WP_009856289.1">
    <property type="nucleotide sequence ID" value="NZ_JAAOCD010000004.1"/>
</dbReference>
<reference evidence="4 5" key="1">
    <citation type="submission" date="2020-03" db="EMBL/GenBank/DDBJ databases">
        <title>Rubrivivax benzoatilyticus JA2 (sequenced after 10 years sub-culturing).</title>
        <authorList>
            <person name="Gupta D."/>
            <person name="Chintalapati S."/>
            <person name="Chintalapati V.R."/>
        </authorList>
    </citation>
    <scope>NUCLEOTIDE SEQUENCE [LARGE SCALE GENOMIC DNA]</scope>
    <source>
        <strain evidence="4 5">JA2-Mal</strain>
    </source>
</reference>
<dbReference type="NCBIfam" id="TIGR00254">
    <property type="entry name" value="GGDEF"/>
    <property type="match status" value="1"/>
</dbReference>
<comment type="catalytic activity">
    <reaction evidence="2">
        <text>2 GTP = 3',3'-c-di-GMP + 2 diphosphate</text>
        <dbReference type="Rhea" id="RHEA:24898"/>
        <dbReference type="ChEBI" id="CHEBI:33019"/>
        <dbReference type="ChEBI" id="CHEBI:37565"/>
        <dbReference type="ChEBI" id="CHEBI:58805"/>
        <dbReference type="EC" id="2.7.7.65"/>
    </reaction>
</comment>
<dbReference type="SUPFAM" id="SSF55073">
    <property type="entry name" value="Nucleotide cyclase"/>
    <property type="match status" value="1"/>
</dbReference>
<dbReference type="SUPFAM" id="SSF48452">
    <property type="entry name" value="TPR-like"/>
    <property type="match status" value="1"/>
</dbReference>